<proteinExistence type="predicted"/>
<dbReference type="KEGG" id="crq:GCK72_022394"/>
<gene>
    <name evidence="1" type="ORF">GCK72_022394</name>
</gene>
<sequence>MMECRLRYNKRRRAEVCHGAIVFSTAHMVRGGPPKHVPQTPINVPNAIHRLEQKKTSSQMAKFKLKCSKRVFVNSVRILSLWREKNEASGTQQRQRLHLCTKEALQTICYLCVGNYRFDAEIF</sequence>
<accession>A0A6A5FTW8</accession>
<reference evidence="1 2" key="1">
    <citation type="submission" date="2019-12" db="EMBL/GenBank/DDBJ databases">
        <title>Chromosome-level assembly of the Caenorhabditis remanei genome.</title>
        <authorList>
            <person name="Teterina A.A."/>
            <person name="Willis J.H."/>
            <person name="Phillips P.C."/>
        </authorList>
    </citation>
    <scope>NUCLEOTIDE SEQUENCE [LARGE SCALE GENOMIC DNA]</scope>
    <source>
        <strain evidence="1 2">PX506</strain>
        <tissue evidence="1">Whole organism</tissue>
    </source>
</reference>
<comment type="caution">
    <text evidence="1">The sequence shown here is derived from an EMBL/GenBank/DDBJ whole genome shotgun (WGS) entry which is preliminary data.</text>
</comment>
<dbReference type="CTD" id="78777422"/>
<evidence type="ECO:0000313" key="2">
    <source>
        <dbReference type="Proteomes" id="UP000483820"/>
    </source>
</evidence>
<dbReference type="GeneID" id="78777422"/>
<dbReference type="AlphaFoldDB" id="A0A6A5FTW8"/>
<protein>
    <submittedName>
        <fullName evidence="1">Uncharacterized protein</fullName>
    </submittedName>
</protein>
<dbReference type="Proteomes" id="UP000483820">
    <property type="component" value="Chromosome X"/>
</dbReference>
<dbReference type="EMBL" id="WUAV01000006">
    <property type="protein sequence ID" value="KAF1745946.1"/>
    <property type="molecule type" value="Genomic_DNA"/>
</dbReference>
<dbReference type="RefSeq" id="XP_053578362.1">
    <property type="nucleotide sequence ID" value="XM_053734796.1"/>
</dbReference>
<name>A0A6A5FTW8_CAERE</name>
<evidence type="ECO:0000313" key="1">
    <source>
        <dbReference type="EMBL" id="KAF1745946.1"/>
    </source>
</evidence>
<organism evidence="1 2">
    <name type="scientific">Caenorhabditis remanei</name>
    <name type="common">Caenorhabditis vulgaris</name>
    <dbReference type="NCBI Taxonomy" id="31234"/>
    <lineage>
        <taxon>Eukaryota</taxon>
        <taxon>Metazoa</taxon>
        <taxon>Ecdysozoa</taxon>
        <taxon>Nematoda</taxon>
        <taxon>Chromadorea</taxon>
        <taxon>Rhabditida</taxon>
        <taxon>Rhabditina</taxon>
        <taxon>Rhabditomorpha</taxon>
        <taxon>Rhabditoidea</taxon>
        <taxon>Rhabditidae</taxon>
        <taxon>Peloderinae</taxon>
        <taxon>Caenorhabditis</taxon>
    </lineage>
</organism>